<dbReference type="FunFam" id="3.40.50.2000:FF:000019">
    <property type="entry name" value="Glycosyltransferase"/>
    <property type="match status" value="1"/>
</dbReference>
<dbReference type="GO" id="GO:0080043">
    <property type="term" value="F:quercetin 3-O-glucosyltransferase activity"/>
    <property type="evidence" value="ECO:0007669"/>
    <property type="project" value="TreeGrafter"/>
</dbReference>
<dbReference type="Gene3D" id="3.40.50.2000">
    <property type="entry name" value="Glycogen Phosphorylase B"/>
    <property type="match status" value="2"/>
</dbReference>
<evidence type="ECO:0000256" key="4">
    <source>
        <dbReference type="RuleBase" id="RU003718"/>
    </source>
</evidence>
<evidence type="ECO:0000256" key="3">
    <source>
        <dbReference type="ARBA" id="ARBA00022679"/>
    </source>
</evidence>
<protein>
    <recommendedName>
        <fullName evidence="5">Glycosyltransferase</fullName>
        <ecNumber evidence="5">2.4.1.-</ecNumber>
    </recommendedName>
</protein>
<evidence type="ECO:0000313" key="7">
    <source>
        <dbReference type="Proteomes" id="UP000824469"/>
    </source>
</evidence>
<keyword evidence="2 4" id="KW-0328">Glycosyltransferase</keyword>
<dbReference type="InterPro" id="IPR002213">
    <property type="entry name" value="UDP_glucos_trans"/>
</dbReference>
<reference evidence="6 7" key="1">
    <citation type="journal article" date="2021" name="Nat. Plants">
        <title>The Taxus genome provides insights into paclitaxel biosynthesis.</title>
        <authorList>
            <person name="Xiong X."/>
            <person name="Gou J."/>
            <person name="Liao Q."/>
            <person name="Li Y."/>
            <person name="Zhou Q."/>
            <person name="Bi G."/>
            <person name="Li C."/>
            <person name="Du R."/>
            <person name="Wang X."/>
            <person name="Sun T."/>
            <person name="Guo L."/>
            <person name="Liang H."/>
            <person name="Lu P."/>
            <person name="Wu Y."/>
            <person name="Zhang Z."/>
            <person name="Ro D.K."/>
            <person name="Shang Y."/>
            <person name="Huang S."/>
            <person name="Yan J."/>
        </authorList>
    </citation>
    <scope>NUCLEOTIDE SEQUENCE [LARGE SCALE GENOMIC DNA]</scope>
    <source>
        <strain evidence="6">Ta-2019</strain>
    </source>
</reference>
<dbReference type="PANTHER" id="PTHR11926">
    <property type="entry name" value="GLUCOSYL/GLUCURONOSYL TRANSFERASES"/>
    <property type="match status" value="1"/>
</dbReference>
<dbReference type="InterPro" id="IPR035595">
    <property type="entry name" value="UDP_glycos_trans_CS"/>
</dbReference>
<dbReference type="EMBL" id="JAHRHJ020000008">
    <property type="protein sequence ID" value="KAH9306460.1"/>
    <property type="molecule type" value="Genomic_DNA"/>
</dbReference>
<dbReference type="PROSITE" id="PS00375">
    <property type="entry name" value="UDPGT"/>
    <property type="match status" value="1"/>
</dbReference>
<evidence type="ECO:0000256" key="2">
    <source>
        <dbReference type="ARBA" id="ARBA00022676"/>
    </source>
</evidence>
<evidence type="ECO:0000256" key="5">
    <source>
        <dbReference type="RuleBase" id="RU362057"/>
    </source>
</evidence>
<dbReference type="SUPFAM" id="SSF53756">
    <property type="entry name" value="UDP-Glycosyltransferase/glycogen phosphorylase"/>
    <property type="match status" value="1"/>
</dbReference>
<dbReference type="GO" id="GO:0080044">
    <property type="term" value="F:quercetin 7-O-glucosyltransferase activity"/>
    <property type="evidence" value="ECO:0007669"/>
    <property type="project" value="TreeGrafter"/>
</dbReference>
<gene>
    <name evidence="6" type="ORF">KI387_010864</name>
</gene>
<accession>A0AA38FLT8</accession>
<dbReference type="CDD" id="cd03784">
    <property type="entry name" value="GT1_Gtf-like"/>
    <property type="match status" value="1"/>
</dbReference>
<dbReference type="EC" id="2.4.1.-" evidence="5"/>
<dbReference type="Pfam" id="PF00201">
    <property type="entry name" value="UDPGT"/>
    <property type="match status" value="1"/>
</dbReference>
<comment type="caution">
    <text evidence="6">The sequence shown here is derived from an EMBL/GenBank/DDBJ whole genome shotgun (WGS) entry which is preliminary data.</text>
</comment>
<evidence type="ECO:0000256" key="1">
    <source>
        <dbReference type="ARBA" id="ARBA00009995"/>
    </source>
</evidence>
<keyword evidence="7" id="KW-1185">Reference proteome</keyword>
<proteinExistence type="inferred from homology"/>
<sequence>MGSARPKRPHVVVLSYPAQGHMNPMMEFAKRLVSKNLHVTFVTTETIRERMCDAAHGRGLPKLHDIKIETISDGFPPDFDGMKDIEMAIRALRRAGALSFENLIERLDNVSCIVYDGLLEWVPLVVNKFCIPSAFFWTQSCAVYSIYYHYHSGVVDKANGETEKEMVIPGLPPLNQADMPCNSSQSLLQLALDQFTTISQATWILGNSFRELETSEIKSMDSLLRIRTIGPQLPTAFLDGNNPQDTDAGMDMWKAENCRDWLNTKGKSTVVYVSFGSMAVLSKDQNTEIALGLKASGYPFLWVIRPADKKQENTSPRDFPDGFLEETADRGLVVPWCPQMAVLCHPSVGVFMMHGGWNSTLESLSSGVPVLVFPQWSDQTTNCKYIQDVWKTGMRLKKGAGGLIGRDEVEKSIRTVMEMEQGVELRKNALRWKVLAKQAMVKGGSSDKNIQDFVEDVVDRASV</sequence>
<dbReference type="Proteomes" id="UP000824469">
    <property type="component" value="Unassembled WGS sequence"/>
</dbReference>
<dbReference type="OMA" id="WRIALEQ"/>
<evidence type="ECO:0000313" key="6">
    <source>
        <dbReference type="EMBL" id="KAH9306460.1"/>
    </source>
</evidence>
<dbReference type="AlphaFoldDB" id="A0AA38FLT8"/>
<keyword evidence="3 4" id="KW-0808">Transferase</keyword>
<comment type="similarity">
    <text evidence="1 4">Belongs to the UDP-glycosyltransferase family.</text>
</comment>
<organism evidence="6 7">
    <name type="scientific">Taxus chinensis</name>
    <name type="common">Chinese yew</name>
    <name type="synonym">Taxus wallichiana var. chinensis</name>
    <dbReference type="NCBI Taxonomy" id="29808"/>
    <lineage>
        <taxon>Eukaryota</taxon>
        <taxon>Viridiplantae</taxon>
        <taxon>Streptophyta</taxon>
        <taxon>Embryophyta</taxon>
        <taxon>Tracheophyta</taxon>
        <taxon>Spermatophyta</taxon>
        <taxon>Pinopsida</taxon>
        <taxon>Pinidae</taxon>
        <taxon>Conifers II</taxon>
        <taxon>Cupressales</taxon>
        <taxon>Taxaceae</taxon>
        <taxon>Taxus</taxon>
    </lineage>
</organism>
<name>A0AA38FLT8_TAXCH</name>
<dbReference type="PANTHER" id="PTHR11926:SF1494">
    <property type="entry name" value="FLAVONOL 3-O-GLUCOSYLTRANSFERASE UGT76E12-RELATED"/>
    <property type="match status" value="1"/>
</dbReference>